<dbReference type="AlphaFoldDB" id="A0A166IK28"/>
<accession>A0A166IK28</accession>
<dbReference type="SUPFAM" id="SSF53098">
    <property type="entry name" value="Ribonuclease H-like"/>
    <property type="match status" value="1"/>
</dbReference>
<organism evidence="3 4">
    <name type="scientific">Sistotremastrum suecicum HHB10207 ss-3</name>
    <dbReference type="NCBI Taxonomy" id="1314776"/>
    <lineage>
        <taxon>Eukaryota</taxon>
        <taxon>Fungi</taxon>
        <taxon>Dikarya</taxon>
        <taxon>Basidiomycota</taxon>
        <taxon>Agaricomycotina</taxon>
        <taxon>Agaricomycetes</taxon>
        <taxon>Sistotremastrales</taxon>
        <taxon>Sistotremastraceae</taxon>
        <taxon>Sistotremastrum</taxon>
    </lineage>
</organism>
<feature type="compositionally biased region" description="Basic and acidic residues" evidence="1">
    <location>
        <begin position="439"/>
        <end position="451"/>
    </location>
</feature>
<dbReference type="InterPro" id="IPR048519">
    <property type="entry name" value="Gfd2/YDR514C-like_C"/>
</dbReference>
<keyword evidence="4" id="KW-1185">Reference proteome</keyword>
<evidence type="ECO:0000259" key="2">
    <source>
        <dbReference type="Pfam" id="PF21762"/>
    </source>
</evidence>
<sequence length="451" mass="50736">MSSGFQLVDVEGWEWDLQSVYSAYMGYFQARNIAWWERSWGQLFSSFEEFLNFGWPVVVVTDVWTNRAHIVTRTTSIGAFLKMIKTRQVYGDVLPTADNMLRIRPFETQQRPLRTVNDWNSYRKLHATLPSAVLAALKIRVRSGEPKAIKELWEKRDHTFLAIDFEWSERNNSSCLEFGYSALRCGFLNTLGIWPPEPDVNYRKGHFVVAEYIDKVHNKRTPTVPWEYAWGDTQVIPKAKLPEIIQAIISSLSSPDSETTPNTLILVAHGVSGDLERLHEMKIKLPNNTMIIDTSTFERQLFNTGLRSHVTMSGSNGQIRQQGSTLSLGNLLRTLNVDIQCALHNSGNDAFLALLALQLLLDPTGVPMPVPMKKTRHVAFSGSRSSSYEGTPSAYGASNAAPMVTVYPGASRLLPPTSPGTPGPHTPTHHSQSLPSRTRKLEDSMHRMNLR</sequence>
<dbReference type="GO" id="GO:0005634">
    <property type="term" value="C:nucleus"/>
    <property type="evidence" value="ECO:0007669"/>
    <property type="project" value="TreeGrafter"/>
</dbReference>
<dbReference type="PANTHER" id="PTHR28083:SF1">
    <property type="entry name" value="GOOD FOR FULL DBP5 ACTIVITY PROTEIN 2"/>
    <property type="match status" value="1"/>
</dbReference>
<feature type="domain" description="Gfd2/YDR514C-like C-terminal" evidence="2">
    <location>
        <begin position="159"/>
        <end position="357"/>
    </location>
</feature>
<dbReference type="EMBL" id="KV428006">
    <property type="protein sequence ID" value="KZT43822.1"/>
    <property type="molecule type" value="Genomic_DNA"/>
</dbReference>
<dbReference type="Pfam" id="PF21762">
    <property type="entry name" value="DEDDh_C"/>
    <property type="match status" value="1"/>
</dbReference>
<protein>
    <recommendedName>
        <fullName evidence="2">Gfd2/YDR514C-like C-terminal domain-containing protein</fullName>
    </recommendedName>
</protein>
<reference evidence="3 4" key="1">
    <citation type="journal article" date="2016" name="Mol. Biol. Evol.">
        <title>Comparative Genomics of Early-Diverging Mushroom-Forming Fungi Provides Insights into the Origins of Lignocellulose Decay Capabilities.</title>
        <authorList>
            <person name="Nagy L.G."/>
            <person name="Riley R."/>
            <person name="Tritt A."/>
            <person name="Adam C."/>
            <person name="Daum C."/>
            <person name="Floudas D."/>
            <person name="Sun H."/>
            <person name="Yadav J.S."/>
            <person name="Pangilinan J."/>
            <person name="Larsson K.H."/>
            <person name="Matsuura K."/>
            <person name="Barry K."/>
            <person name="Labutti K."/>
            <person name="Kuo R."/>
            <person name="Ohm R.A."/>
            <person name="Bhattacharya S.S."/>
            <person name="Shirouzu T."/>
            <person name="Yoshinaga Y."/>
            <person name="Martin F.M."/>
            <person name="Grigoriev I.V."/>
            <person name="Hibbett D.S."/>
        </authorList>
    </citation>
    <scope>NUCLEOTIDE SEQUENCE [LARGE SCALE GENOMIC DNA]</scope>
    <source>
        <strain evidence="3 4">HHB10207 ss-3</strain>
    </source>
</reference>
<gene>
    <name evidence="3" type="ORF">SISSUDRAFT_1013577</name>
</gene>
<feature type="region of interest" description="Disordered" evidence="1">
    <location>
        <begin position="409"/>
        <end position="451"/>
    </location>
</feature>
<evidence type="ECO:0000256" key="1">
    <source>
        <dbReference type="SAM" id="MobiDB-lite"/>
    </source>
</evidence>
<evidence type="ECO:0000313" key="3">
    <source>
        <dbReference type="EMBL" id="KZT43822.1"/>
    </source>
</evidence>
<feature type="compositionally biased region" description="Pro residues" evidence="1">
    <location>
        <begin position="416"/>
        <end position="425"/>
    </location>
</feature>
<dbReference type="STRING" id="1314776.A0A166IK28"/>
<dbReference type="InterPro" id="IPR012337">
    <property type="entry name" value="RNaseH-like_sf"/>
</dbReference>
<dbReference type="PANTHER" id="PTHR28083">
    <property type="entry name" value="GOOD FOR FULL DBP5 ACTIVITY PROTEIN 2"/>
    <property type="match status" value="1"/>
</dbReference>
<dbReference type="InterPro" id="IPR040151">
    <property type="entry name" value="Gfd2/YDR514C-like"/>
</dbReference>
<evidence type="ECO:0000313" key="4">
    <source>
        <dbReference type="Proteomes" id="UP000076798"/>
    </source>
</evidence>
<proteinExistence type="predicted"/>
<name>A0A166IK28_9AGAM</name>
<dbReference type="Proteomes" id="UP000076798">
    <property type="component" value="Unassembled WGS sequence"/>
</dbReference>
<dbReference type="OrthoDB" id="5953249at2759"/>